<dbReference type="EMBL" id="QYBA01000026">
    <property type="protein sequence ID" value="TKY92397.1"/>
    <property type="molecule type" value="Genomic_DNA"/>
</dbReference>
<sequence length="357" mass="39731">MLFTPIKISGLQIQNRFIRSATHEWLCEEDGTPTQAIGDIYETLARYDVGLIITGYSYVNPSGKSSKRQQGIYSDRFIDPYRMITERVHRYNCKIALQIVHGGRQALVTPDYPVPLAPSAVRDSSSGITPAIMDEKQILKTIEDFAQAVRRAQAAGFDIVQLHMAHGFLLSSFISPYTNRRTDYWGGSVENRMHIITKIMERSRELVGVDYPVMVKMNATDGFSNYGLDAPECVEIACLSESAGICAIEVSGGIFEAGEIMAQQGIDAKEKEAYFKDYAKMIKEAVDVPVILVGGLRSKAVMGQMLTKGYADMVSLSRPFIREPDLVVKFRDKGVDKAQCISCNECFNENGVKCSMR</sequence>
<evidence type="ECO:0000313" key="1">
    <source>
        <dbReference type="EMBL" id="TKY92397.1"/>
    </source>
</evidence>
<gene>
    <name evidence="1" type="ORF">C5S46_00835</name>
</gene>
<protein>
    <submittedName>
        <fullName evidence="1">NADH:flavin oxidoreductase</fullName>
    </submittedName>
</protein>
<evidence type="ECO:0000313" key="2">
    <source>
        <dbReference type="Proteomes" id="UP000315423"/>
    </source>
</evidence>
<organism evidence="1 2">
    <name type="scientific">Candidatus Methanomarinus sp</name>
    <dbReference type="NCBI Taxonomy" id="3386244"/>
    <lineage>
        <taxon>Archaea</taxon>
        <taxon>Methanobacteriati</taxon>
        <taxon>Methanobacteriota</taxon>
        <taxon>Stenosarchaea group</taxon>
        <taxon>Methanomicrobia</taxon>
        <taxon>Methanosarcinales</taxon>
        <taxon>ANME-2 cluster</taxon>
        <taxon>Candidatus Methanocomedenaceae</taxon>
        <taxon>Candidatus Methanomarinus</taxon>
    </lineage>
</organism>
<accession>A0AC61SCM3</accession>
<dbReference type="Proteomes" id="UP000315423">
    <property type="component" value="Unassembled WGS sequence"/>
</dbReference>
<proteinExistence type="predicted"/>
<name>A0AC61SCM3_9EURY</name>
<reference evidence="1" key="1">
    <citation type="submission" date="2018-09" db="EMBL/GenBank/DDBJ databases">
        <title>A genomic encyclopedia of anaerobic methanotrophic archaea.</title>
        <authorList>
            <person name="Skennerton C.T."/>
            <person name="Chadwick G.L."/>
            <person name="Laso-Perez R."/>
            <person name="Leu A.O."/>
            <person name="Speth D.R."/>
            <person name="Yu H."/>
            <person name="Morgan-Lang C."/>
            <person name="Hatzenpichler R."/>
            <person name="Goudeau D."/>
            <person name="Malmstrom R."/>
            <person name="Woyke T."/>
            <person name="Hallam S."/>
            <person name="Tyson G.W."/>
            <person name="Wegener G."/>
            <person name="Boetius A."/>
            <person name="Orphan V.J."/>
        </authorList>
    </citation>
    <scope>NUCLEOTIDE SEQUENCE</scope>
    <source>
        <strain evidence="1">CONS3730D10UFb2</strain>
    </source>
</reference>
<comment type="caution">
    <text evidence="1">The sequence shown here is derived from an EMBL/GenBank/DDBJ whole genome shotgun (WGS) entry which is preliminary data.</text>
</comment>